<dbReference type="InterPro" id="IPR029060">
    <property type="entry name" value="PIN-like_dom_sf"/>
</dbReference>
<keyword evidence="3" id="KW-1185">Reference proteome</keyword>
<dbReference type="SUPFAM" id="SSF88723">
    <property type="entry name" value="PIN domain-like"/>
    <property type="match status" value="1"/>
</dbReference>
<protein>
    <submittedName>
        <fullName evidence="2">PIN domain-containing protein</fullName>
    </submittedName>
</protein>
<proteinExistence type="predicted"/>
<dbReference type="RefSeq" id="WP_230868080.1">
    <property type="nucleotide sequence ID" value="NZ_CP046640.1"/>
</dbReference>
<evidence type="ECO:0000313" key="2">
    <source>
        <dbReference type="EMBL" id="QTL99752.1"/>
    </source>
</evidence>
<gene>
    <name evidence="2" type="ORF">GM661_18225</name>
</gene>
<evidence type="ECO:0000313" key="3">
    <source>
        <dbReference type="Proteomes" id="UP000665020"/>
    </source>
</evidence>
<dbReference type="Pfam" id="PF13470">
    <property type="entry name" value="PIN_3"/>
    <property type="match status" value="1"/>
</dbReference>
<name>A0A8A7KPM0_9FIRM</name>
<organism evidence="2 3">
    <name type="scientific">Iocasia fonsfrigidae</name>
    <dbReference type="NCBI Taxonomy" id="2682810"/>
    <lineage>
        <taxon>Bacteria</taxon>
        <taxon>Bacillati</taxon>
        <taxon>Bacillota</taxon>
        <taxon>Clostridia</taxon>
        <taxon>Halanaerobiales</taxon>
        <taxon>Halanaerobiaceae</taxon>
        <taxon>Iocasia</taxon>
    </lineage>
</organism>
<dbReference type="KEGG" id="ifn:GM661_18225"/>
<dbReference type="AlphaFoldDB" id="A0A8A7KPM0"/>
<reference evidence="2" key="1">
    <citation type="submission" date="2019-12" db="EMBL/GenBank/DDBJ databases">
        <authorList>
            <person name="zhang j."/>
            <person name="sun C.M."/>
        </authorList>
    </citation>
    <scope>NUCLEOTIDE SEQUENCE</scope>
    <source>
        <strain evidence="2">NS-1</strain>
    </source>
</reference>
<dbReference type="EMBL" id="CP046640">
    <property type="protein sequence ID" value="QTL99752.1"/>
    <property type="molecule type" value="Genomic_DNA"/>
</dbReference>
<dbReference type="Gene3D" id="3.40.50.1010">
    <property type="entry name" value="5'-nuclease"/>
    <property type="match status" value="1"/>
</dbReference>
<dbReference type="InterPro" id="IPR002716">
    <property type="entry name" value="PIN_dom"/>
</dbReference>
<accession>A0A8A7KPM0</accession>
<evidence type="ECO:0000259" key="1">
    <source>
        <dbReference type="Pfam" id="PF13470"/>
    </source>
</evidence>
<dbReference type="Proteomes" id="UP000665020">
    <property type="component" value="Chromosome"/>
</dbReference>
<sequence length="140" mass="16423">MKIVIDNNVILDVFQNREPFVKSSSKVLRLVETKQIRGYITANSVTDIYYVLNRGLKNKQKLYSIMEILLKLVDIIDVTARDIYKAFHPEVIDFEDELIYVCAERANIDYIITRNKKDFTNSTITVITPEEFLTSFFKKF</sequence>
<feature type="domain" description="PIN" evidence="1">
    <location>
        <begin position="2"/>
        <end position="117"/>
    </location>
</feature>